<dbReference type="GO" id="GO:0015035">
    <property type="term" value="F:protein-disulfide reductase activity"/>
    <property type="evidence" value="ECO:0007669"/>
    <property type="project" value="UniProtKB-UniRule"/>
</dbReference>
<evidence type="ECO:0000313" key="8">
    <source>
        <dbReference type="EMBL" id="AZZ54833.1"/>
    </source>
</evidence>
<comment type="similarity">
    <text evidence="1">Belongs to the thioredoxin family.</text>
</comment>
<dbReference type="PRINTS" id="PR00421">
    <property type="entry name" value="THIOREDOXIN"/>
</dbReference>
<dbReference type="InterPro" id="IPR036249">
    <property type="entry name" value="Thioredoxin-like_sf"/>
</dbReference>
<keyword evidence="4" id="KW-1015">Disulfide bond</keyword>
<gene>
    <name evidence="8" type="primary">trxA</name>
    <name evidence="8" type="ORF">C7V51_02245</name>
</gene>
<reference evidence="8 9" key="1">
    <citation type="submission" date="2018-03" db="EMBL/GenBank/DDBJ databases">
        <title>Bacteriophage NCPPB3778 and a type I-E CRISPR drive the evolution of the US Biological Select Agent, Rathayibacter toxicus.</title>
        <authorList>
            <person name="Davis E.W.II."/>
            <person name="Tabima J.F."/>
            <person name="Weisberg A.J."/>
            <person name="Dantas Lopes L."/>
            <person name="Wiseman M.S."/>
            <person name="Wiseman M.S."/>
            <person name="Pupko T."/>
            <person name="Belcher M.S."/>
            <person name="Sechler A.J."/>
            <person name="Tancos M.A."/>
            <person name="Schroeder B.K."/>
            <person name="Murray T.D."/>
            <person name="Luster D.G."/>
            <person name="Schneider W.L."/>
            <person name="Rogers E."/>
            <person name="Andreote F.D."/>
            <person name="Grunwald N.J."/>
            <person name="Putnam M.L."/>
            <person name="Chang J.H."/>
        </authorList>
    </citation>
    <scope>NUCLEOTIDE SEQUENCE [LARGE SCALE GENOMIC DNA]</scope>
    <source>
        <strain evidence="8 9">NCCPB 2253</strain>
    </source>
</reference>
<feature type="domain" description="Thioredoxin" evidence="7">
    <location>
        <begin position="1"/>
        <end position="104"/>
    </location>
</feature>
<dbReference type="InterPro" id="IPR013766">
    <property type="entry name" value="Thioredoxin_domain"/>
</dbReference>
<evidence type="ECO:0000313" key="9">
    <source>
        <dbReference type="Proteomes" id="UP000283946"/>
    </source>
</evidence>
<keyword evidence="2" id="KW-0813">Transport</keyword>
<accession>A0AAD2PTT5</accession>
<dbReference type="CDD" id="cd02947">
    <property type="entry name" value="TRX_family"/>
    <property type="match status" value="1"/>
</dbReference>
<evidence type="ECO:0000256" key="5">
    <source>
        <dbReference type="ARBA" id="ARBA00023284"/>
    </source>
</evidence>
<evidence type="ECO:0000256" key="1">
    <source>
        <dbReference type="ARBA" id="ARBA00008987"/>
    </source>
</evidence>
<evidence type="ECO:0000256" key="6">
    <source>
        <dbReference type="NCBIfam" id="TIGR01068"/>
    </source>
</evidence>
<dbReference type="SUPFAM" id="SSF52833">
    <property type="entry name" value="Thioredoxin-like"/>
    <property type="match status" value="1"/>
</dbReference>
<dbReference type="EMBL" id="CP028130">
    <property type="protein sequence ID" value="AZZ54833.1"/>
    <property type="molecule type" value="Genomic_DNA"/>
</dbReference>
<evidence type="ECO:0000259" key="7">
    <source>
        <dbReference type="PROSITE" id="PS51352"/>
    </source>
</evidence>
<dbReference type="InterPro" id="IPR017937">
    <property type="entry name" value="Thioredoxin_CS"/>
</dbReference>
<name>A0AAD2PTT5_9MICO</name>
<dbReference type="InterPro" id="IPR005746">
    <property type="entry name" value="Thioredoxin"/>
</dbReference>
<protein>
    <recommendedName>
        <fullName evidence="6">Thioredoxin</fullName>
    </recommendedName>
</protein>
<dbReference type="KEGG" id="ria:C7V51_02245"/>
<dbReference type="Proteomes" id="UP000283946">
    <property type="component" value="Chromosome"/>
</dbReference>
<dbReference type="Gene3D" id="3.40.30.10">
    <property type="entry name" value="Glutaredoxin"/>
    <property type="match status" value="1"/>
</dbReference>
<dbReference type="Pfam" id="PF00085">
    <property type="entry name" value="Thioredoxin"/>
    <property type="match status" value="1"/>
</dbReference>
<dbReference type="NCBIfam" id="TIGR01068">
    <property type="entry name" value="thioredoxin"/>
    <property type="match status" value="1"/>
</dbReference>
<dbReference type="RefSeq" id="WP_104264070.1">
    <property type="nucleotide sequence ID" value="NZ_CP028130.1"/>
</dbReference>
<dbReference type="GO" id="GO:0005829">
    <property type="term" value="C:cytosol"/>
    <property type="evidence" value="ECO:0007669"/>
    <property type="project" value="TreeGrafter"/>
</dbReference>
<dbReference type="PROSITE" id="PS51352">
    <property type="entry name" value="THIOREDOXIN_2"/>
    <property type="match status" value="1"/>
</dbReference>
<evidence type="ECO:0000256" key="3">
    <source>
        <dbReference type="ARBA" id="ARBA00022982"/>
    </source>
</evidence>
<evidence type="ECO:0000256" key="2">
    <source>
        <dbReference type="ARBA" id="ARBA00022448"/>
    </source>
</evidence>
<evidence type="ECO:0000256" key="4">
    <source>
        <dbReference type="ARBA" id="ARBA00023157"/>
    </source>
</evidence>
<keyword evidence="5" id="KW-0676">Redox-active center</keyword>
<proteinExistence type="inferred from homology"/>
<dbReference type="PANTHER" id="PTHR45663:SF40">
    <property type="entry name" value="THIOREDOXIN 2"/>
    <property type="match status" value="1"/>
</dbReference>
<dbReference type="AlphaFoldDB" id="A0AAD2PTT5"/>
<keyword evidence="3" id="KW-0249">Electron transport</keyword>
<organism evidence="8 9">
    <name type="scientific">Rathayibacter iranicus</name>
    <dbReference type="NCBI Taxonomy" id="59737"/>
    <lineage>
        <taxon>Bacteria</taxon>
        <taxon>Bacillati</taxon>
        <taxon>Actinomycetota</taxon>
        <taxon>Actinomycetes</taxon>
        <taxon>Micrococcales</taxon>
        <taxon>Microbacteriaceae</taxon>
        <taxon>Rathayibacter</taxon>
    </lineage>
</organism>
<dbReference type="PROSITE" id="PS00194">
    <property type="entry name" value="THIOREDOXIN_1"/>
    <property type="match status" value="1"/>
</dbReference>
<sequence length="129" mass="13986">MTTTPMTLDSHDQTIADGIVLIDFWADWCGPCKQFAPVFEATSEKNTDITFAKVDTEDQQQLAASYGISSIPTLVVYRDGIPLMAQPGALPAAALDGLIEQVRGLDMVEVRRHYQEAKAAQEASTAAQV</sequence>
<dbReference type="PANTHER" id="PTHR45663">
    <property type="entry name" value="GEO12009P1"/>
    <property type="match status" value="1"/>
</dbReference>